<feature type="transmembrane region" description="Helical" evidence="6">
    <location>
        <begin position="215"/>
        <end position="235"/>
    </location>
</feature>
<feature type="transmembrane region" description="Helical" evidence="6">
    <location>
        <begin position="613"/>
        <end position="637"/>
    </location>
</feature>
<keyword evidence="8" id="KW-1185">Reference proteome</keyword>
<comment type="subcellular location">
    <subcellularLocation>
        <location evidence="1">Membrane</location>
        <topology evidence="1">Multi-pass membrane protein</topology>
    </subcellularLocation>
</comment>
<evidence type="ECO:0000256" key="2">
    <source>
        <dbReference type="ARBA" id="ARBA00022692"/>
    </source>
</evidence>
<dbReference type="PANTHER" id="PTHR11654">
    <property type="entry name" value="OLIGOPEPTIDE TRANSPORTER-RELATED"/>
    <property type="match status" value="1"/>
</dbReference>
<evidence type="ECO:0000313" key="8">
    <source>
        <dbReference type="Proteomes" id="UP000685013"/>
    </source>
</evidence>
<dbReference type="Proteomes" id="UP000685013">
    <property type="component" value="Chromosome 13"/>
</dbReference>
<feature type="transmembrane region" description="Helical" evidence="6">
    <location>
        <begin position="289"/>
        <end position="310"/>
    </location>
</feature>
<evidence type="ECO:0000256" key="4">
    <source>
        <dbReference type="ARBA" id="ARBA00023136"/>
    </source>
</evidence>
<feature type="transmembrane region" description="Helical" evidence="6">
    <location>
        <begin position="451"/>
        <end position="471"/>
    </location>
</feature>
<keyword evidence="3 6" id="KW-1133">Transmembrane helix</keyword>
<feature type="region of interest" description="Disordered" evidence="5">
    <location>
        <begin position="55"/>
        <end position="102"/>
    </location>
</feature>
<proteinExistence type="predicted"/>
<keyword evidence="2 6" id="KW-0812">Transmembrane</keyword>
<feature type="transmembrane region" description="Helical" evidence="6">
    <location>
        <begin position="174"/>
        <end position="195"/>
    </location>
</feature>
<accession>A0AAV6MR17</accession>
<evidence type="ECO:0000256" key="5">
    <source>
        <dbReference type="SAM" id="MobiDB-lite"/>
    </source>
</evidence>
<dbReference type="AlphaFoldDB" id="A0AAV6MR17"/>
<organism evidence="7 8">
    <name type="scientific">Cucurbita argyrosperma subsp. sororia</name>
    <dbReference type="NCBI Taxonomy" id="37648"/>
    <lineage>
        <taxon>Eukaryota</taxon>
        <taxon>Viridiplantae</taxon>
        <taxon>Streptophyta</taxon>
        <taxon>Embryophyta</taxon>
        <taxon>Tracheophyta</taxon>
        <taxon>Spermatophyta</taxon>
        <taxon>Magnoliopsida</taxon>
        <taxon>eudicotyledons</taxon>
        <taxon>Gunneridae</taxon>
        <taxon>Pentapetalae</taxon>
        <taxon>rosids</taxon>
        <taxon>fabids</taxon>
        <taxon>Cucurbitales</taxon>
        <taxon>Cucurbitaceae</taxon>
        <taxon>Cucurbiteae</taxon>
        <taxon>Cucurbita</taxon>
    </lineage>
</organism>
<evidence type="ECO:0000256" key="6">
    <source>
        <dbReference type="SAM" id="Phobius"/>
    </source>
</evidence>
<sequence length="655" mass="73374">MTVQSRKPCDLFVSNGDSSKSVAGKVWWLRVYLKLKTPFNTLTLLHGIVLKSKLGHPQKTSEPHTPPPSLPSTAAMDLESPLPSSPSNSHHRHPPPRRQPGGWRAVKYIIGNESFEKLSSMSLISNITVYLSTKYNLNGIYVVNVVNIWSGTSNVATLAGAFIADTCLGRYRTLLYGSIASFLGMGAVTLTAIFHQLRPSPCNAQNPDHCPQPHLWQLLVLFTGLGLLSIGAGGIRPCNVAFGADQFDTTTEKGKSQLESFFNWWYLSFTVALLIALTGVVYVQTNISWTLGFAIPTICFFFSITIFLLGRHTYIMAEPRGSMFSDMARVIISACRKRRYSVSSYSFYDPPMAYSSHEEKLVHTERFKWLDKAAIIVNPDEELDEQGKPKNPWRLCSLQQVEGFKCLVSIIPIWISGIGCFVVFNQPNTFGILQALQSNRSIGTHFKFPPGWMHLAGMISLSIWIIIYERVFIKMAKKITGKERRLTMKQRITIGIVVSIVCMVVSGIVERYRREAALRNGSFISPISFAFLLPQHALTGLMEAFALVAIMEFFTMHMPEHMRTVAGAIFFLTLSVASYLSSLIVNLIQTVSGEFAESAWVGGHDLNENRLDYYYFTIAIVGALNLLYFVLFASRFVTSYDNKVKLMEDLNRIDL</sequence>
<dbReference type="InterPro" id="IPR000109">
    <property type="entry name" value="POT_fam"/>
</dbReference>
<dbReference type="CDD" id="cd17416">
    <property type="entry name" value="MFS_NPF1_2"/>
    <property type="match status" value="1"/>
</dbReference>
<feature type="non-terminal residue" evidence="7">
    <location>
        <position position="1"/>
    </location>
</feature>
<dbReference type="GO" id="GO:0016020">
    <property type="term" value="C:membrane"/>
    <property type="evidence" value="ECO:0007669"/>
    <property type="project" value="UniProtKB-SubCell"/>
</dbReference>
<feature type="transmembrane region" description="Helical" evidence="6">
    <location>
        <begin position="529"/>
        <end position="554"/>
    </location>
</feature>
<feature type="transmembrane region" description="Helical" evidence="6">
    <location>
        <begin position="492"/>
        <end position="509"/>
    </location>
</feature>
<keyword evidence="4 6" id="KW-0472">Membrane</keyword>
<reference evidence="7 8" key="1">
    <citation type="journal article" date="2021" name="Hortic Res">
        <title>The domestication of Cucurbita argyrosperma as revealed by the genome of its wild relative.</title>
        <authorList>
            <person name="Barrera-Redondo J."/>
            <person name="Sanchez-de la Vega G."/>
            <person name="Aguirre-Liguori J.A."/>
            <person name="Castellanos-Morales G."/>
            <person name="Gutierrez-Guerrero Y.T."/>
            <person name="Aguirre-Dugua X."/>
            <person name="Aguirre-Planter E."/>
            <person name="Tenaillon M.I."/>
            <person name="Lira-Saade R."/>
            <person name="Eguiarte L.E."/>
        </authorList>
    </citation>
    <scope>NUCLEOTIDE SEQUENCE [LARGE SCALE GENOMIC DNA]</scope>
    <source>
        <strain evidence="7">JBR-2021</strain>
    </source>
</reference>
<feature type="transmembrane region" description="Helical" evidence="6">
    <location>
        <begin position="264"/>
        <end position="283"/>
    </location>
</feature>
<evidence type="ECO:0000256" key="3">
    <source>
        <dbReference type="ARBA" id="ARBA00022989"/>
    </source>
</evidence>
<comment type="caution">
    <text evidence="7">The sequence shown here is derived from an EMBL/GenBank/DDBJ whole genome shotgun (WGS) entry which is preliminary data.</text>
</comment>
<evidence type="ECO:0000256" key="1">
    <source>
        <dbReference type="ARBA" id="ARBA00004141"/>
    </source>
</evidence>
<protein>
    <submittedName>
        <fullName evidence="7">Protein NRT1/ PTR FAMILY 2.8</fullName>
    </submittedName>
</protein>
<evidence type="ECO:0000313" key="7">
    <source>
        <dbReference type="EMBL" id="KAG6584257.1"/>
    </source>
</evidence>
<feature type="transmembrane region" description="Helical" evidence="6">
    <location>
        <begin position="566"/>
        <end position="588"/>
    </location>
</feature>
<dbReference type="Pfam" id="PF00854">
    <property type="entry name" value="PTR2"/>
    <property type="match status" value="1"/>
</dbReference>
<dbReference type="EMBL" id="JAGKQH010000013">
    <property type="protein sequence ID" value="KAG6584257.1"/>
    <property type="molecule type" value="Genomic_DNA"/>
</dbReference>
<gene>
    <name evidence="7" type="primary">NPF2.8</name>
    <name evidence="7" type="ORF">SDJN03_20189</name>
</gene>
<feature type="transmembrane region" description="Helical" evidence="6">
    <location>
        <begin position="404"/>
        <end position="424"/>
    </location>
</feature>
<dbReference type="GO" id="GO:0022857">
    <property type="term" value="F:transmembrane transporter activity"/>
    <property type="evidence" value="ECO:0007669"/>
    <property type="project" value="InterPro"/>
</dbReference>
<name>A0AAV6MR17_9ROSI</name>